<keyword evidence="6" id="KW-0418">Kinase</keyword>
<feature type="domain" description="HAMP" evidence="18">
    <location>
        <begin position="265"/>
        <end position="319"/>
    </location>
</feature>
<evidence type="ECO:0000256" key="7">
    <source>
        <dbReference type="ARBA" id="ARBA00022840"/>
    </source>
</evidence>
<dbReference type="KEGG" id="moz:MoryE10_17820"/>
<dbReference type="GO" id="GO:0005524">
    <property type="term" value="F:ATP binding"/>
    <property type="evidence" value="ECO:0007669"/>
    <property type="project" value="UniProtKB-KW"/>
</dbReference>
<evidence type="ECO:0000256" key="10">
    <source>
        <dbReference type="ARBA" id="ARBA00068150"/>
    </source>
</evidence>
<dbReference type="PROSITE" id="PS50885">
    <property type="entry name" value="HAMP"/>
    <property type="match status" value="1"/>
</dbReference>
<dbReference type="Pfam" id="PF00672">
    <property type="entry name" value="HAMP"/>
    <property type="match status" value="1"/>
</dbReference>
<evidence type="ECO:0000256" key="4">
    <source>
        <dbReference type="ARBA" id="ARBA00022679"/>
    </source>
</evidence>
<dbReference type="InterPro" id="IPR003594">
    <property type="entry name" value="HATPase_dom"/>
</dbReference>
<dbReference type="SMART" id="SM00448">
    <property type="entry name" value="REC"/>
    <property type="match status" value="1"/>
</dbReference>
<dbReference type="CDD" id="cd06225">
    <property type="entry name" value="HAMP"/>
    <property type="match status" value="1"/>
</dbReference>
<comment type="catalytic activity">
    <reaction evidence="1">
        <text>ATP + protein L-histidine = ADP + protein N-phospho-L-histidine.</text>
        <dbReference type="EC" id="2.7.13.3"/>
    </reaction>
</comment>
<dbReference type="Pfam" id="PF00072">
    <property type="entry name" value="Response_reg"/>
    <property type="match status" value="1"/>
</dbReference>
<keyword evidence="13" id="KW-1133">Transmembrane helix</keyword>
<evidence type="ECO:0000256" key="9">
    <source>
        <dbReference type="ARBA" id="ARBA00064003"/>
    </source>
</evidence>
<feature type="modified residue" description="4-aspartylphosphate" evidence="11">
    <location>
        <position position="794"/>
    </location>
</feature>
<evidence type="ECO:0000256" key="6">
    <source>
        <dbReference type="ARBA" id="ARBA00022777"/>
    </source>
</evidence>
<evidence type="ECO:0000256" key="12">
    <source>
        <dbReference type="SAM" id="Coils"/>
    </source>
</evidence>
<evidence type="ECO:0000256" key="5">
    <source>
        <dbReference type="ARBA" id="ARBA00022741"/>
    </source>
</evidence>
<dbReference type="SMART" id="SM00304">
    <property type="entry name" value="HAMP"/>
    <property type="match status" value="1"/>
</dbReference>
<dbReference type="NCBIfam" id="TIGR00229">
    <property type="entry name" value="sensory_box"/>
    <property type="match status" value="1"/>
</dbReference>
<feature type="domain" description="PAS" evidence="16">
    <location>
        <begin position="356"/>
        <end position="426"/>
    </location>
</feature>
<dbReference type="GO" id="GO:0000155">
    <property type="term" value="F:phosphorelay sensor kinase activity"/>
    <property type="evidence" value="ECO:0007669"/>
    <property type="project" value="InterPro"/>
</dbReference>
<keyword evidence="4" id="KW-0808">Transferase</keyword>
<accession>A0A8D5AKI7</accession>
<feature type="transmembrane region" description="Helical" evidence="13">
    <location>
        <begin position="6"/>
        <end position="27"/>
    </location>
</feature>
<dbReference type="InterPro" id="IPR000014">
    <property type="entry name" value="PAS"/>
</dbReference>
<evidence type="ECO:0000259" key="16">
    <source>
        <dbReference type="PROSITE" id="PS50112"/>
    </source>
</evidence>
<dbReference type="AlphaFoldDB" id="A0A8D5AKI7"/>
<dbReference type="EC" id="2.7.13.3" evidence="2"/>
<evidence type="ECO:0000259" key="17">
    <source>
        <dbReference type="PROSITE" id="PS50113"/>
    </source>
</evidence>
<dbReference type="PANTHER" id="PTHR45339">
    <property type="entry name" value="HYBRID SIGNAL TRANSDUCTION HISTIDINE KINASE J"/>
    <property type="match status" value="1"/>
</dbReference>
<dbReference type="EMBL" id="AP019782">
    <property type="protein sequence ID" value="BBL71176.1"/>
    <property type="molecule type" value="Genomic_DNA"/>
</dbReference>
<evidence type="ECO:0000256" key="13">
    <source>
        <dbReference type="SAM" id="Phobius"/>
    </source>
</evidence>
<dbReference type="SMART" id="SM00387">
    <property type="entry name" value="HATPase_c"/>
    <property type="match status" value="1"/>
</dbReference>
<sequence>MLFTLLPTMGFSLIIGLVSFMVMDRLMREQIAAEMRHDLRHVRAWATQQLNERNAVLSQMASNPLLLHALADSKEPDRFLHPFLRGSSLVRLSEGELALVDAQGGVLAVSGNSAEFSPAKFRSLADVLRQGQARAELLFEDGGGALVIEQPVVFPTTGVVAGALVYRLKLLQWLHLMAADVNSRILLRDGAQNLLFGASLGSDWIVSESRPLLLDAPLHVLGMSVSMAQDRVRVLEPLSRMTLWYAVFGLSVIAVAGVLGRGVVRGLTRNLAALAAQTDAIIGVEDLASRDLDVDAADEVGRVAAAFNQLLERLRKSYQDLEAKVAERTQALTEANATLTREIAVRQEAEAALAQSEGRYRSVVEGISEAVYQTDREGAWSFLNPAWSAISGYGLQESLGRPFVDYLLAADRAKAMQGFGEVLRGERGKAVLELRYRHKQGQVLRVEQTLRPRLACRGEVIGVSGSLNDVTRRWEAEQALIVAKERAEQASRAKSAFLSNVSHEIRTPMNGILGLTQLALETDLTPLQRDYLSKVFDSAQALLGVLNDILDFSKIEAGSMALESTDFGLDELLQKVSGLFGLTAERKQLWLRLEVAPNTPTRVSGDMLRLGQVLNNLVGNALKFTDHGGVTVRFWQEGREGALARLRCSVSDTGIGMDREQLERLFQPFTQADGTITRRYGGTGLGLSICKNLVRLMGGDIQVESAPGVGSVFTFSVLLQPALPESREALPADYRQRAASLAGARVLLAEDNPVNQVVVLEYLNRCGLAATVVENGREALESVQRETFDIVLMDLHMPEMDGFDATRAIRALPKGGDMPIIAITAAAMTQDREACLAAGMNDHVAKPFNPGQLLEVMAKWLGAARASSPAVPEAAVPAASPLLPPGPAADELPGRSIQLIEELRLRLENSEYVSQDMIRSLRQALSSSIDGVVLDDLVSAVENCDYVHASRLLDDLAQACLIHPVKFGDS</sequence>
<proteinExistence type="predicted"/>
<name>A0A8D5AKI7_9GAMM</name>
<dbReference type="FunFam" id="1.10.287.130:FF:000002">
    <property type="entry name" value="Two-component osmosensing histidine kinase"/>
    <property type="match status" value="1"/>
</dbReference>
<evidence type="ECO:0000256" key="1">
    <source>
        <dbReference type="ARBA" id="ARBA00000085"/>
    </source>
</evidence>
<evidence type="ECO:0000256" key="11">
    <source>
        <dbReference type="PROSITE-ProRule" id="PRU00169"/>
    </source>
</evidence>
<keyword evidence="3 11" id="KW-0597">Phosphoprotein</keyword>
<dbReference type="Proteomes" id="UP000824988">
    <property type="component" value="Chromosome"/>
</dbReference>
<keyword evidence="5" id="KW-0547">Nucleotide-binding</keyword>
<keyword evidence="8" id="KW-0902">Two-component regulatory system</keyword>
<evidence type="ECO:0000256" key="2">
    <source>
        <dbReference type="ARBA" id="ARBA00012438"/>
    </source>
</evidence>
<dbReference type="InterPro" id="IPR001789">
    <property type="entry name" value="Sig_transdc_resp-reg_receiver"/>
</dbReference>
<dbReference type="FunFam" id="3.30.565.10:FF:000010">
    <property type="entry name" value="Sensor histidine kinase RcsC"/>
    <property type="match status" value="1"/>
</dbReference>
<dbReference type="Pfam" id="PF02518">
    <property type="entry name" value="HATPase_c"/>
    <property type="match status" value="1"/>
</dbReference>
<keyword evidence="12" id="KW-0175">Coiled coil</keyword>
<reference evidence="19" key="1">
    <citation type="submission" date="2019-06" db="EMBL/GenBank/DDBJ databases">
        <title>Complete genome sequence of Methylogaea oryzae strain JCM16910.</title>
        <authorList>
            <person name="Asakawa S."/>
        </authorList>
    </citation>
    <scope>NUCLEOTIDE SEQUENCE</scope>
    <source>
        <strain evidence="19">E10</strain>
    </source>
</reference>
<feature type="domain" description="PAC" evidence="17">
    <location>
        <begin position="430"/>
        <end position="482"/>
    </location>
</feature>
<dbReference type="Pfam" id="PF00989">
    <property type="entry name" value="PAS"/>
    <property type="match status" value="1"/>
</dbReference>
<comment type="subunit">
    <text evidence="9">At low DSF concentrations, interacts with RpfF.</text>
</comment>
<dbReference type="SMART" id="SM00091">
    <property type="entry name" value="PAS"/>
    <property type="match status" value="1"/>
</dbReference>
<dbReference type="Pfam" id="PF00512">
    <property type="entry name" value="HisKA"/>
    <property type="match status" value="1"/>
</dbReference>
<feature type="coiled-coil region" evidence="12">
    <location>
        <begin position="304"/>
        <end position="338"/>
    </location>
</feature>
<dbReference type="GO" id="GO:0006355">
    <property type="term" value="P:regulation of DNA-templated transcription"/>
    <property type="evidence" value="ECO:0007669"/>
    <property type="project" value="InterPro"/>
</dbReference>
<dbReference type="PROSITE" id="PS50110">
    <property type="entry name" value="RESPONSE_REGULATORY"/>
    <property type="match status" value="1"/>
</dbReference>
<dbReference type="CDD" id="cd00082">
    <property type="entry name" value="HisKA"/>
    <property type="match status" value="1"/>
</dbReference>
<feature type="transmembrane region" description="Helical" evidence="13">
    <location>
        <begin position="243"/>
        <end position="264"/>
    </location>
</feature>
<keyword evidence="13" id="KW-0472">Membrane</keyword>
<dbReference type="InterPro" id="IPR003660">
    <property type="entry name" value="HAMP_dom"/>
</dbReference>
<keyword evidence="7" id="KW-0067">ATP-binding</keyword>
<feature type="domain" description="Response regulatory" evidence="15">
    <location>
        <begin position="745"/>
        <end position="861"/>
    </location>
</feature>
<dbReference type="CDD" id="cd16922">
    <property type="entry name" value="HATPase_EvgS-ArcB-TorS-like"/>
    <property type="match status" value="1"/>
</dbReference>
<dbReference type="PROSITE" id="PS50112">
    <property type="entry name" value="PAS"/>
    <property type="match status" value="1"/>
</dbReference>
<evidence type="ECO:0000313" key="19">
    <source>
        <dbReference type="EMBL" id="BBL71176.1"/>
    </source>
</evidence>
<organism evidence="19 20">
    <name type="scientific">Methylogaea oryzae</name>
    <dbReference type="NCBI Taxonomy" id="1295382"/>
    <lineage>
        <taxon>Bacteria</taxon>
        <taxon>Pseudomonadati</taxon>
        <taxon>Pseudomonadota</taxon>
        <taxon>Gammaproteobacteria</taxon>
        <taxon>Methylococcales</taxon>
        <taxon>Methylococcaceae</taxon>
        <taxon>Methylogaea</taxon>
    </lineage>
</organism>
<dbReference type="PROSITE" id="PS50113">
    <property type="entry name" value="PAC"/>
    <property type="match status" value="1"/>
</dbReference>
<evidence type="ECO:0000259" key="15">
    <source>
        <dbReference type="PROSITE" id="PS50110"/>
    </source>
</evidence>
<dbReference type="PROSITE" id="PS50109">
    <property type="entry name" value="HIS_KIN"/>
    <property type="match status" value="1"/>
</dbReference>
<dbReference type="InterPro" id="IPR003661">
    <property type="entry name" value="HisK_dim/P_dom"/>
</dbReference>
<evidence type="ECO:0000256" key="8">
    <source>
        <dbReference type="ARBA" id="ARBA00023012"/>
    </source>
</evidence>
<dbReference type="InterPro" id="IPR000700">
    <property type="entry name" value="PAS-assoc_C"/>
</dbReference>
<dbReference type="CDD" id="cd00130">
    <property type="entry name" value="PAS"/>
    <property type="match status" value="1"/>
</dbReference>
<dbReference type="PANTHER" id="PTHR45339:SF5">
    <property type="entry name" value="HISTIDINE KINASE"/>
    <property type="match status" value="1"/>
</dbReference>
<keyword evidence="13" id="KW-0812">Transmembrane</keyword>
<gene>
    <name evidence="19" type="ORF">MoryE10_17820</name>
</gene>
<evidence type="ECO:0000259" key="14">
    <source>
        <dbReference type="PROSITE" id="PS50109"/>
    </source>
</evidence>
<evidence type="ECO:0000256" key="3">
    <source>
        <dbReference type="ARBA" id="ARBA00022553"/>
    </source>
</evidence>
<dbReference type="GO" id="GO:0016020">
    <property type="term" value="C:membrane"/>
    <property type="evidence" value="ECO:0007669"/>
    <property type="project" value="InterPro"/>
</dbReference>
<dbReference type="InterPro" id="IPR013767">
    <property type="entry name" value="PAS_fold"/>
</dbReference>
<evidence type="ECO:0000313" key="20">
    <source>
        <dbReference type="Proteomes" id="UP000824988"/>
    </source>
</evidence>
<dbReference type="CDD" id="cd17546">
    <property type="entry name" value="REC_hyHK_CKI1_RcsC-like"/>
    <property type="match status" value="1"/>
</dbReference>
<keyword evidence="20" id="KW-1185">Reference proteome</keyword>
<evidence type="ECO:0000259" key="18">
    <source>
        <dbReference type="PROSITE" id="PS50885"/>
    </source>
</evidence>
<dbReference type="InterPro" id="IPR005467">
    <property type="entry name" value="His_kinase_dom"/>
</dbReference>
<protein>
    <recommendedName>
        <fullName evidence="10">Sensory/regulatory protein RpfC</fullName>
        <ecNumber evidence="2">2.7.13.3</ecNumber>
    </recommendedName>
</protein>
<dbReference type="SMART" id="SM00388">
    <property type="entry name" value="HisKA"/>
    <property type="match status" value="1"/>
</dbReference>
<feature type="domain" description="Histidine kinase" evidence="14">
    <location>
        <begin position="500"/>
        <end position="721"/>
    </location>
</feature>